<dbReference type="Pfam" id="PF02156">
    <property type="entry name" value="Glyco_hydro_26"/>
    <property type="match status" value="1"/>
</dbReference>
<accession>A0AAD5XFR4</accession>
<dbReference type="AlphaFoldDB" id="A0AAD5XFR4"/>
<dbReference type="SUPFAM" id="SSF51445">
    <property type="entry name" value="(Trans)glycosidases"/>
    <property type="match status" value="1"/>
</dbReference>
<dbReference type="Proteomes" id="UP001211907">
    <property type="component" value="Unassembled WGS sequence"/>
</dbReference>
<dbReference type="InterPro" id="IPR017853">
    <property type="entry name" value="GH"/>
</dbReference>
<comment type="caution">
    <text evidence="6">The sequence shown here is derived from an EMBL/GenBank/DDBJ whole genome shotgun (WGS) entry which is preliminary data.</text>
</comment>
<keyword evidence="3" id="KW-0326">Glycosidase</keyword>
<dbReference type="EMBL" id="JADGJH010000363">
    <property type="protein sequence ID" value="KAJ3130704.1"/>
    <property type="molecule type" value="Genomic_DNA"/>
</dbReference>
<evidence type="ECO:0000256" key="1">
    <source>
        <dbReference type="ARBA" id="ARBA00007754"/>
    </source>
</evidence>
<keyword evidence="7" id="KW-1185">Reference proteome</keyword>
<evidence type="ECO:0000259" key="5">
    <source>
        <dbReference type="PROSITE" id="PS51764"/>
    </source>
</evidence>
<name>A0AAD5XFR4_9FUNG</name>
<comment type="caution">
    <text evidence="4">Lacks conserved residue(s) required for the propagation of feature annotation.</text>
</comment>
<evidence type="ECO:0000256" key="2">
    <source>
        <dbReference type="ARBA" id="ARBA00022801"/>
    </source>
</evidence>
<organism evidence="6 7">
    <name type="scientific">Physocladia obscura</name>
    <dbReference type="NCBI Taxonomy" id="109957"/>
    <lineage>
        <taxon>Eukaryota</taxon>
        <taxon>Fungi</taxon>
        <taxon>Fungi incertae sedis</taxon>
        <taxon>Chytridiomycota</taxon>
        <taxon>Chytridiomycota incertae sedis</taxon>
        <taxon>Chytridiomycetes</taxon>
        <taxon>Chytridiales</taxon>
        <taxon>Chytriomycetaceae</taxon>
        <taxon>Physocladia</taxon>
    </lineage>
</organism>
<comment type="similarity">
    <text evidence="1 4">Belongs to the glycosyl hydrolase 26 family.</text>
</comment>
<evidence type="ECO:0000313" key="7">
    <source>
        <dbReference type="Proteomes" id="UP001211907"/>
    </source>
</evidence>
<dbReference type="PANTHER" id="PTHR40079">
    <property type="entry name" value="MANNAN ENDO-1,4-BETA-MANNOSIDASE E-RELATED"/>
    <property type="match status" value="1"/>
</dbReference>
<protein>
    <recommendedName>
        <fullName evidence="5">GH26 domain-containing protein</fullName>
    </recommendedName>
</protein>
<dbReference type="GO" id="GO:0016985">
    <property type="term" value="F:mannan endo-1,4-beta-mannosidase activity"/>
    <property type="evidence" value="ECO:0007669"/>
    <property type="project" value="InterPro"/>
</dbReference>
<gene>
    <name evidence="6" type="ORF">HK100_007665</name>
</gene>
<dbReference type="InterPro" id="IPR022790">
    <property type="entry name" value="GH26_dom"/>
</dbReference>
<dbReference type="InterPro" id="IPR000805">
    <property type="entry name" value="Glyco_hydro_26"/>
</dbReference>
<reference evidence="6" key="1">
    <citation type="submission" date="2020-05" db="EMBL/GenBank/DDBJ databases">
        <title>Phylogenomic resolution of chytrid fungi.</title>
        <authorList>
            <person name="Stajich J.E."/>
            <person name="Amses K."/>
            <person name="Simmons R."/>
            <person name="Seto K."/>
            <person name="Myers J."/>
            <person name="Bonds A."/>
            <person name="Quandt C.A."/>
            <person name="Barry K."/>
            <person name="Liu P."/>
            <person name="Grigoriev I."/>
            <person name="Longcore J.E."/>
            <person name="James T.Y."/>
        </authorList>
    </citation>
    <scope>NUCLEOTIDE SEQUENCE</scope>
    <source>
        <strain evidence="6">JEL0513</strain>
    </source>
</reference>
<evidence type="ECO:0000313" key="6">
    <source>
        <dbReference type="EMBL" id="KAJ3130704.1"/>
    </source>
</evidence>
<evidence type="ECO:0000256" key="4">
    <source>
        <dbReference type="PROSITE-ProRule" id="PRU01100"/>
    </source>
</evidence>
<feature type="domain" description="GH26" evidence="5">
    <location>
        <begin position="1"/>
        <end position="182"/>
    </location>
</feature>
<dbReference type="PROSITE" id="PS51764">
    <property type="entry name" value="GH26"/>
    <property type="match status" value="1"/>
</dbReference>
<dbReference type="PANTHER" id="PTHR40079:SF4">
    <property type="entry name" value="GH26 DOMAIN-CONTAINING PROTEIN-RELATED"/>
    <property type="match status" value="1"/>
</dbReference>
<dbReference type="Gene3D" id="3.20.20.80">
    <property type="entry name" value="Glycosidases"/>
    <property type="match status" value="1"/>
</dbReference>
<proteinExistence type="inferred from homology"/>
<sequence length="254" mass="28225">MNGSWMLYGLQPTSYVSVWKRMYPVMKHYIPNVQIVWSPNFDLQPNDTSYWPGSDYVDVVGTSLYWKGFGTNSAMPSSYIADSMGTVYSVYAAAYNKPFVISEASGAWESGPGYSPGTGQQFSNVTDLVDQATFQMNFWSPILNSDFLDAYPLLEAAYIFDIAKQEEFWTDFKVSEDVVRGNFTALVNALDAKGRMKWATVNPVTTTTTVPATTQVTTAVAVVIPTTTSVTSSAFRAMKFLYLSVIVSIIYIIF</sequence>
<evidence type="ECO:0000256" key="3">
    <source>
        <dbReference type="ARBA" id="ARBA00023295"/>
    </source>
</evidence>
<dbReference type="GO" id="GO:0006080">
    <property type="term" value="P:substituted mannan metabolic process"/>
    <property type="evidence" value="ECO:0007669"/>
    <property type="project" value="InterPro"/>
</dbReference>
<keyword evidence="2" id="KW-0378">Hydrolase</keyword>